<evidence type="ECO:0000256" key="13">
    <source>
        <dbReference type="SAM" id="Phobius"/>
    </source>
</evidence>
<dbReference type="GO" id="GO:0031419">
    <property type="term" value="F:cobalamin binding"/>
    <property type="evidence" value="ECO:0007669"/>
    <property type="project" value="UniProtKB-KW"/>
</dbReference>
<dbReference type="InterPro" id="IPR050854">
    <property type="entry name" value="LMBD1_LysCbl_Transport"/>
</dbReference>
<dbReference type="PANTHER" id="PTHR16130:SF2">
    <property type="entry name" value="LYSOSOMAL COBALAMIN TRANSPORT ESCORT PROTEIN LMBD1"/>
    <property type="match status" value="1"/>
</dbReference>
<dbReference type="STRING" id="765915.A0A1Y2HJ69"/>
<keyword evidence="7 13" id="KW-1133">Transmembrane helix</keyword>
<sequence length="559" mass="62276">MPPPRELTGTALTLSIVAFGFYLLASTLLVRKFSHVREREPLISTTTVLGLTFALTIATCTLPVDVLLVSSSTDPRLGRKYPWADPQTMAALATIMSWVYDMSFLALLIFCCAVVPFVYFYFEENDDELSTRRRVSLATRHMMATTIILAILMACGLLLRPASSLPPNTPVDWDFLKKALLRGGFETALLFVLTISMMAGLCVFLVYTSSGLFLFPIYLLKPVQSFDTEIRALSRELHDVQGSLENMLLEFPDQTAMTSRDQRRLDRLHDAERFIQRKMERVQASQPAWYSKTLALVFLPVKLVCLAISVCVVVAIMCTILTSPPSCPSCPRLVVPIASPANPIDMLLQVFSRAYPLDHFLFALILLYLLACTLHGVRVLGVRILWIKMFSLRSGRTMPQGLLLAAVFLILTMLSLMWEMTSVLAPSYATWGSQRYCPVVDRAMCEKDPWLVRFCELSASTDVCTPTSLALIVSRIALGTPVFSAVFYYVQYGSVVVSVLALIYGVFSARQSRAADLREDDSDDDELDADDEHEHSVNERTRLLRNGNGGASRPQAGRG</sequence>
<keyword evidence="15" id="KW-1185">Reference proteome</keyword>
<feature type="transmembrane region" description="Helical" evidence="13">
    <location>
        <begin position="360"/>
        <end position="380"/>
    </location>
</feature>
<feature type="transmembrane region" description="Helical" evidence="13">
    <location>
        <begin position="486"/>
        <end position="507"/>
    </location>
</feature>
<evidence type="ECO:0000256" key="11">
    <source>
        <dbReference type="ARBA" id="ARBA00025515"/>
    </source>
</evidence>
<dbReference type="Pfam" id="PF04791">
    <property type="entry name" value="LMBR1"/>
    <property type="match status" value="1"/>
</dbReference>
<feature type="region of interest" description="Disordered" evidence="12">
    <location>
        <begin position="515"/>
        <end position="559"/>
    </location>
</feature>
<evidence type="ECO:0000256" key="1">
    <source>
        <dbReference type="ARBA" id="ARBA00004155"/>
    </source>
</evidence>
<evidence type="ECO:0000256" key="5">
    <source>
        <dbReference type="ARBA" id="ARBA00022628"/>
    </source>
</evidence>
<evidence type="ECO:0000256" key="3">
    <source>
        <dbReference type="ARBA" id="ARBA00017088"/>
    </source>
</evidence>
<comment type="function">
    <text evidence="11">Probable lysosomal cobalamin transporter. Required to export cobalamin from lysosomes allowing its conversion to cofactors.</text>
</comment>
<evidence type="ECO:0000313" key="14">
    <source>
        <dbReference type="EMBL" id="ORZ33911.1"/>
    </source>
</evidence>
<reference evidence="14 15" key="1">
    <citation type="submission" date="2016-07" db="EMBL/GenBank/DDBJ databases">
        <title>Pervasive Adenine N6-methylation of Active Genes in Fungi.</title>
        <authorList>
            <consortium name="DOE Joint Genome Institute"/>
            <person name="Mondo S.J."/>
            <person name="Dannebaum R.O."/>
            <person name="Kuo R.C."/>
            <person name="Labutti K."/>
            <person name="Haridas S."/>
            <person name="Kuo A."/>
            <person name="Salamov A."/>
            <person name="Ahrendt S.R."/>
            <person name="Lipzen A."/>
            <person name="Sullivan W."/>
            <person name="Andreopoulos W.B."/>
            <person name="Clum A."/>
            <person name="Lindquist E."/>
            <person name="Daum C."/>
            <person name="Ramamoorthy G.K."/>
            <person name="Gryganskyi A."/>
            <person name="Culley D."/>
            <person name="Magnuson J.K."/>
            <person name="James T.Y."/>
            <person name="O'Malley M.A."/>
            <person name="Stajich J.E."/>
            <person name="Spatafora J.W."/>
            <person name="Visel A."/>
            <person name="Grigoriev I.V."/>
        </authorList>
    </citation>
    <scope>NUCLEOTIDE SEQUENCE [LARGE SCALE GENOMIC DNA]</scope>
    <source>
        <strain evidence="14 15">PL171</strain>
    </source>
</reference>
<evidence type="ECO:0000256" key="12">
    <source>
        <dbReference type="SAM" id="MobiDB-lite"/>
    </source>
</evidence>
<keyword evidence="9" id="KW-0458">Lysosome</keyword>
<dbReference type="GO" id="GO:0072665">
    <property type="term" value="P:protein localization to vacuole"/>
    <property type="evidence" value="ECO:0007669"/>
    <property type="project" value="TreeGrafter"/>
</dbReference>
<comment type="caution">
    <text evidence="14">The sequence shown here is derived from an EMBL/GenBank/DDBJ whole genome shotgun (WGS) entry which is preliminary data.</text>
</comment>
<feature type="transmembrane region" description="Helical" evidence="13">
    <location>
        <begin position="294"/>
        <end position="322"/>
    </location>
</feature>
<evidence type="ECO:0000256" key="10">
    <source>
        <dbReference type="ARBA" id="ARBA00023285"/>
    </source>
</evidence>
<feature type="transmembrane region" description="Helical" evidence="13">
    <location>
        <begin position="42"/>
        <end position="69"/>
    </location>
</feature>
<keyword evidence="10" id="KW-0170">Cobalt</keyword>
<comment type="similarity">
    <text evidence="2">Belongs to the LIMR family. LMBRD1 subfamily.</text>
</comment>
<dbReference type="OrthoDB" id="73273at2759"/>
<keyword evidence="4" id="KW-0813">Transport</keyword>
<keyword evidence="8 13" id="KW-0472">Membrane</keyword>
<keyword evidence="5" id="KW-0846">Cobalamin</keyword>
<evidence type="ECO:0000256" key="9">
    <source>
        <dbReference type="ARBA" id="ARBA00023228"/>
    </source>
</evidence>
<accession>A0A1Y2HJ69</accession>
<dbReference type="EMBL" id="MCFL01000032">
    <property type="protein sequence ID" value="ORZ33911.1"/>
    <property type="molecule type" value="Genomic_DNA"/>
</dbReference>
<comment type="subcellular location">
    <subcellularLocation>
        <location evidence="1">Lysosome membrane</location>
        <topology evidence="1">Multi-pass membrane protein</topology>
    </subcellularLocation>
</comment>
<dbReference type="Proteomes" id="UP000193411">
    <property type="component" value="Unassembled WGS sequence"/>
</dbReference>
<evidence type="ECO:0000256" key="4">
    <source>
        <dbReference type="ARBA" id="ARBA00022448"/>
    </source>
</evidence>
<evidence type="ECO:0000256" key="7">
    <source>
        <dbReference type="ARBA" id="ARBA00022989"/>
    </source>
</evidence>
<evidence type="ECO:0000256" key="8">
    <source>
        <dbReference type="ARBA" id="ARBA00023136"/>
    </source>
</evidence>
<evidence type="ECO:0000313" key="15">
    <source>
        <dbReference type="Proteomes" id="UP000193411"/>
    </source>
</evidence>
<keyword evidence="6 13" id="KW-0812">Transmembrane</keyword>
<protein>
    <recommendedName>
        <fullName evidence="3">Probable lysosomal cobalamin transporter</fullName>
    </recommendedName>
</protein>
<dbReference type="GO" id="GO:0005774">
    <property type="term" value="C:vacuolar membrane"/>
    <property type="evidence" value="ECO:0007669"/>
    <property type="project" value="TreeGrafter"/>
</dbReference>
<evidence type="ECO:0000256" key="6">
    <source>
        <dbReference type="ARBA" id="ARBA00022692"/>
    </source>
</evidence>
<evidence type="ECO:0000256" key="2">
    <source>
        <dbReference type="ARBA" id="ARBA00009901"/>
    </source>
</evidence>
<gene>
    <name evidence="14" type="ORF">BCR44DRAFT_149054</name>
</gene>
<organism evidence="14 15">
    <name type="scientific">Catenaria anguillulae PL171</name>
    <dbReference type="NCBI Taxonomy" id="765915"/>
    <lineage>
        <taxon>Eukaryota</taxon>
        <taxon>Fungi</taxon>
        <taxon>Fungi incertae sedis</taxon>
        <taxon>Blastocladiomycota</taxon>
        <taxon>Blastocladiomycetes</taxon>
        <taxon>Blastocladiales</taxon>
        <taxon>Catenariaceae</taxon>
        <taxon>Catenaria</taxon>
    </lineage>
</organism>
<proteinExistence type="inferred from homology"/>
<feature type="compositionally biased region" description="Acidic residues" evidence="12">
    <location>
        <begin position="518"/>
        <end position="531"/>
    </location>
</feature>
<feature type="transmembrane region" description="Helical" evidence="13">
    <location>
        <begin position="12"/>
        <end position="30"/>
    </location>
</feature>
<dbReference type="AlphaFoldDB" id="A0A1Y2HJ69"/>
<feature type="transmembrane region" description="Helical" evidence="13">
    <location>
        <begin position="142"/>
        <end position="159"/>
    </location>
</feature>
<dbReference type="InterPro" id="IPR006876">
    <property type="entry name" value="LMBR1-like_membr_prot"/>
</dbReference>
<dbReference type="PANTHER" id="PTHR16130">
    <property type="entry name" value="LYSOSOMAL COBALAMIN TRANSPORTER-RELATED"/>
    <property type="match status" value="1"/>
</dbReference>
<feature type="compositionally biased region" description="Basic and acidic residues" evidence="12">
    <location>
        <begin position="532"/>
        <end position="542"/>
    </location>
</feature>
<feature type="transmembrane region" description="Helical" evidence="13">
    <location>
        <begin position="188"/>
        <end position="215"/>
    </location>
</feature>
<feature type="transmembrane region" description="Helical" evidence="13">
    <location>
        <begin position="401"/>
        <end position="418"/>
    </location>
</feature>
<feature type="transmembrane region" description="Helical" evidence="13">
    <location>
        <begin position="89"/>
        <end position="122"/>
    </location>
</feature>
<name>A0A1Y2HJ69_9FUNG</name>